<dbReference type="GO" id="GO:0017109">
    <property type="term" value="C:glutamate-cysteine ligase complex"/>
    <property type="evidence" value="ECO:0007669"/>
    <property type="project" value="TreeGrafter"/>
</dbReference>
<dbReference type="UniPathway" id="UPA00142">
    <property type="reaction ID" value="UER00209"/>
</dbReference>
<dbReference type="STRING" id="6573.A0A210R0Y8"/>
<evidence type="ECO:0000256" key="1">
    <source>
        <dbReference type="ARBA" id="ARBA00005006"/>
    </source>
</evidence>
<evidence type="ECO:0000313" key="11">
    <source>
        <dbReference type="Proteomes" id="UP000242188"/>
    </source>
</evidence>
<dbReference type="AlphaFoldDB" id="A0A210R0Y8"/>
<evidence type="ECO:0000313" key="10">
    <source>
        <dbReference type="EMBL" id="OWF54703.1"/>
    </source>
</evidence>
<dbReference type="SUPFAM" id="SSF51430">
    <property type="entry name" value="NAD(P)-linked oxidoreductase"/>
    <property type="match status" value="1"/>
</dbReference>
<name>A0A210R0Y8_MIZYE</name>
<keyword evidence="10" id="KW-0436">Ligase</keyword>
<evidence type="ECO:0000256" key="7">
    <source>
        <dbReference type="ARBA" id="ARBA00031732"/>
    </source>
</evidence>
<dbReference type="Pfam" id="PF00248">
    <property type="entry name" value="Aldo_ket_red"/>
    <property type="match status" value="1"/>
</dbReference>
<feature type="domain" description="NADP-dependent oxidoreductase" evidence="9">
    <location>
        <begin position="75"/>
        <end position="209"/>
    </location>
</feature>
<dbReference type="PANTHER" id="PTHR13295:SF4">
    <property type="entry name" value="GLUTAMATE--CYSTEINE LIGASE REGULATORY SUBUNIT"/>
    <property type="match status" value="1"/>
</dbReference>
<evidence type="ECO:0000256" key="5">
    <source>
        <dbReference type="ARBA" id="ARBA00030406"/>
    </source>
</evidence>
<comment type="pathway">
    <text evidence="1">Sulfur metabolism; glutathione biosynthesis; glutathione from L-cysteine and L-glutamate: step 1/2.</text>
</comment>
<dbReference type="GO" id="GO:0035226">
    <property type="term" value="F:glutamate-cysteine ligase catalytic subunit binding"/>
    <property type="evidence" value="ECO:0007669"/>
    <property type="project" value="InterPro"/>
</dbReference>
<dbReference type="GO" id="GO:0006750">
    <property type="term" value="P:glutathione biosynthetic process"/>
    <property type="evidence" value="ECO:0007669"/>
    <property type="project" value="UniProtKB-UniPathway"/>
</dbReference>
<comment type="similarity">
    <text evidence="2">Belongs to the aldo/keto reductase family. Glutamate--cysteine ligase light chain subfamily.</text>
</comment>
<dbReference type="InterPro" id="IPR023210">
    <property type="entry name" value="NADP_OxRdtase_dom"/>
</dbReference>
<dbReference type="InterPro" id="IPR036812">
    <property type="entry name" value="NAD(P)_OxRdtase_dom_sf"/>
</dbReference>
<evidence type="ECO:0000259" key="9">
    <source>
        <dbReference type="Pfam" id="PF00248"/>
    </source>
</evidence>
<dbReference type="GO" id="GO:0016874">
    <property type="term" value="F:ligase activity"/>
    <property type="evidence" value="ECO:0007669"/>
    <property type="project" value="UniProtKB-KW"/>
</dbReference>
<dbReference type="Proteomes" id="UP000242188">
    <property type="component" value="Unassembled WGS sequence"/>
</dbReference>
<evidence type="ECO:0000256" key="3">
    <source>
        <dbReference type="ARBA" id="ARBA00011532"/>
    </source>
</evidence>
<comment type="caution">
    <text evidence="10">The sequence shown here is derived from an EMBL/GenBank/DDBJ whole genome shotgun (WGS) entry which is preliminary data.</text>
</comment>
<evidence type="ECO:0000256" key="6">
    <source>
        <dbReference type="ARBA" id="ARBA00031154"/>
    </source>
</evidence>
<comment type="subunit">
    <text evidence="3">Heterodimer of a catalytic heavy chain and a regulatory light chain.</text>
</comment>
<proteinExistence type="inferred from homology"/>
<evidence type="ECO:0000256" key="2">
    <source>
        <dbReference type="ARBA" id="ARBA00008612"/>
    </source>
</evidence>
<reference evidence="10 11" key="1">
    <citation type="journal article" date="2017" name="Nat. Ecol. Evol.">
        <title>Scallop genome provides insights into evolution of bilaterian karyotype and development.</title>
        <authorList>
            <person name="Wang S."/>
            <person name="Zhang J."/>
            <person name="Jiao W."/>
            <person name="Li J."/>
            <person name="Xun X."/>
            <person name="Sun Y."/>
            <person name="Guo X."/>
            <person name="Huan P."/>
            <person name="Dong B."/>
            <person name="Zhang L."/>
            <person name="Hu X."/>
            <person name="Sun X."/>
            <person name="Wang J."/>
            <person name="Zhao C."/>
            <person name="Wang Y."/>
            <person name="Wang D."/>
            <person name="Huang X."/>
            <person name="Wang R."/>
            <person name="Lv J."/>
            <person name="Li Y."/>
            <person name="Zhang Z."/>
            <person name="Liu B."/>
            <person name="Lu W."/>
            <person name="Hui Y."/>
            <person name="Liang J."/>
            <person name="Zhou Z."/>
            <person name="Hou R."/>
            <person name="Li X."/>
            <person name="Liu Y."/>
            <person name="Li H."/>
            <person name="Ning X."/>
            <person name="Lin Y."/>
            <person name="Zhao L."/>
            <person name="Xing Q."/>
            <person name="Dou J."/>
            <person name="Li Y."/>
            <person name="Mao J."/>
            <person name="Guo H."/>
            <person name="Dou H."/>
            <person name="Li T."/>
            <person name="Mu C."/>
            <person name="Jiang W."/>
            <person name="Fu Q."/>
            <person name="Fu X."/>
            <person name="Miao Y."/>
            <person name="Liu J."/>
            <person name="Yu Q."/>
            <person name="Li R."/>
            <person name="Liao H."/>
            <person name="Li X."/>
            <person name="Kong Y."/>
            <person name="Jiang Z."/>
            <person name="Chourrout D."/>
            <person name="Li R."/>
            <person name="Bao Z."/>
        </authorList>
    </citation>
    <scope>NUCLEOTIDE SEQUENCE [LARGE SCALE GENOMIC DNA]</scope>
    <source>
        <strain evidence="10 11">PY_sf001</strain>
    </source>
</reference>
<protein>
    <recommendedName>
        <fullName evidence="7">GCS light chain</fullName>
    </recommendedName>
    <alternativeName>
        <fullName evidence="5">Gamma-ECS regulatory subunit</fullName>
    </alternativeName>
    <alternativeName>
        <fullName evidence="8">Gamma-glutamylcysteine synthetase regulatory subunit</fullName>
    </alternativeName>
    <alternativeName>
        <fullName evidence="6">Glutamate--cysteine ligase modifier subunit</fullName>
    </alternativeName>
</protein>
<dbReference type="PANTHER" id="PTHR13295">
    <property type="entry name" value="GLUTAMATE CYSTEINE LIGASE REGULATORY SUBUNIT"/>
    <property type="match status" value="1"/>
</dbReference>
<evidence type="ECO:0000256" key="4">
    <source>
        <dbReference type="ARBA" id="ARBA00022684"/>
    </source>
</evidence>
<evidence type="ECO:0000256" key="8">
    <source>
        <dbReference type="ARBA" id="ARBA00032926"/>
    </source>
</evidence>
<dbReference type="Gene3D" id="3.20.20.100">
    <property type="entry name" value="NADP-dependent oxidoreductase domain"/>
    <property type="match status" value="1"/>
</dbReference>
<sequence>MADEIPVVPKVTSLVVHSGNIVNWNRLKRKPNQTPSEELVECVSNSLESYFTGADKNELQYATELDCAHSEFKKTLPINPDERSDLKLTVKIFLCRMMRPEVIKEAVENVLLELNSSNVDVVLLAFPELDEEGITLETIKPYWNVLQDLNVTRVVHFLGISDLDKVVLEELFNWATVKPTINQVNLESCCVMPKDMTDYAKENDIQLLTHNDPRDILTNDKVSQLVSARCTEKDGEGWESDWAIRFSVMVRCRGIIKTKGYIVKASRDTTKKKSQQLNKCQ</sequence>
<dbReference type="OrthoDB" id="5596051at2759"/>
<dbReference type="InterPro" id="IPR032963">
    <property type="entry name" value="Gclm"/>
</dbReference>
<gene>
    <name evidence="10" type="ORF">KP79_PYT04207</name>
</gene>
<dbReference type="EMBL" id="NEDP02000938">
    <property type="protein sequence ID" value="OWF54703.1"/>
    <property type="molecule type" value="Genomic_DNA"/>
</dbReference>
<dbReference type="GO" id="GO:0030234">
    <property type="term" value="F:enzyme regulator activity"/>
    <property type="evidence" value="ECO:0007669"/>
    <property type="project" value="TreeGrafter"/>
</dbReference>
<keyword evidence="11" id="KW-1185">Reference proteome</keyword>
<keyword evidence="4" id="KW-0317">Glutathione biosynthesis</keyword>
<accession>A0A210R0Y8</accession>
<organism evidence="10 11">
    <name type="scientific">Mizuhopecten yessoensis</name>
    <name type="common">Japanese scallop</name>
    <name type="synonym">Patinopecten yessoensis</name>
    <dbReference type="NCBI Taxonomy" id="6573"/>
    <lineage>
        <taxon>Eukaryota</taxon>
        <taxon>Metazoa</taxon>
        <taxon>Spiralia</taxon>
        <taxon>Lophotrochozoa</taxon>
        <taxon>Mollusca</taxon>
        <taxon>Bivalvia</taxon>
        <taxon>Autobranchia</taxon>
        <taxon>Pteriomorphia</taxon>
        <taxon>Pectinida</taxon>
        <taxon>Pectinoidea</taxon>
        <taxon>Pectinidae</taxon>
        <taxon>Mizuhopecten</taxon>
    </lineage>
</organism>